<dbReference type="EMBL" id="BARV01033204">
    <property type="protein sequence ID" value="GAI42698.1"/>
    <property type="molecule type" value="Genomic_DNA"/>
</dbReference>
<accession>X1NGH1</accession>
<comment type="caution">
    <text evidence="1">The sequence shown here is derived from an EMBL/GenBank/DDBJ whole genome shotgun (WGS) entry which is preliminary data.</text>
</comment>
<reference evidence="1" key="1">
    <citation type="journal article" date="2014" name="Front. Microbiol.">
        <title>High frequency of phylogenetically diverse reductive dehalogenase-homologous genes in deep subseafloor sedimentary metagenomes.</title>
        <authorList>
            <person name="Kawai M."/>
            <person name="Futagami T."/>
            <person name="Toyoda A."/>
            <person name="Takaki Y."/>
            <person name="Nishi S."/>
            <person name="Hori S."/>
            <person name="Arai W."/>
            <person name="Tsubouchi T."/>
            <person name="Morono Y."/>
            <person name="Uchiyama I."/>
            <person name="Ito T."/>
            <person name="Fujiyama A."/>
            <person name="Inagaki F."/>
            <person name="Takami H."/>
        </authorList>
    </citation>
    <scope>NUCLEOTIDE SEQUENCE</scope>
    <source>
        <strain evidence="1">Expedition CK06-06</strain>
    </source>
</reference>
<evidence type="ECO:0000313" key="1">
    <source>
        <dbReference type="EMBL" id="GAI42698.1"/>
    </source>
</evidence>
<protein>
    <submittedName>
        <fullName evidence="1">Uncharacterized protein</fullName>
    </submittedName>
</protein>
<organism evidence="1">
    <name type="scientific">marine sediment metagenome</name>
    <dbReference type="NCBI Taxonomy" id="412755"/>
    <lineage>
        <taxon>unclassified sequences</taxon>
        <taxon>metagenomes</taxon>
        <taxon>ecological metagenomes</taxon>
    </lineage>
</organism>
<gene>
    <name evidence="1" type="ORF">S06H3_52232</name>
</gene>
<dbReference type="AlphaFoldDB" id="X1NGH1"/>
<sequence length="59" mass="6676">MNISEKQEEITHINNVSLKSQNSSQIESQLPMPVVEYIALLDPHKSETGVNEDHISYIP</sequence>
<feature type="non-terminal residue" evidence="1">
    <location>
        <position position="59"/>
    </location>
</feature>
<proteinExistence type="predicted"/>
<name>X1NGH1_9ZZZZ</name>